<feature type="transmembrane region" description="Helical" evidence="1">
    <location>
        <begin position="12"/>
        <end position="32"/>
    </location>
</feature>
<keyword evidence="1" id="KW-0812">Transmembrane</keyword>
<proteinExistence type="predicted"/>
<keyword evidence="1" id="KW-1133">Transmembrane helix</keyword>
<dbReference type="Pfam" id="PF13229">
    <property type="entry name" value="Beta_helix"/>
    <property type="match status" value="1"/>
</dbReference>
<sequence length="1075" mass="116593">METILQLLKKEDFKFFFTFFLFNFNNAVILKYRRYYLFLSSKGLYCIRANIYYMHSYSWINGIIWMLRIFLYIMERLIMNKKILVFLLVAIVALSLSAVSAADNTTDDVSVLSSYDDNAVVSEATNDISIDVTAKDITYGENATVEAKIIPNTTTGNIKFSLDNKINQSGVIANGSASVIFTNLEIGKHSVIASYNGTNSTPFVFNVNKISVYNMTIDAPAVFYGNNVSAVITLPEDATGDVNITIGNKTYNGKLVSGKTTIAIPNLATGNTNATVVYFGDKKYANKTINTTFTVTGNTVTNDTFFTYFGKDGVLNNDITFSDLIFAGNFSGLNLSTLTIDKKINLIGEKAILKDISLVIKADNISVSNFAIVLTNTSGVESAIDVRGANANIDANIFSVNSAFDKNSFVINAENAVNLTINNNTIVYSGKTNGNGINNIIRIIDSDNVNILNNYIFAEIPSVPVNYMPPTWAATVMSAGIYVEGSANLNIASNNIAIEYNNANGAYDTIHNLYIEGGNNAIIENNNISTKGHTYVYGITISGKNFTIASNAFYSDSDNYYADGIQIYDNSNGILKDNEVFVESPVVAYGIYSSNWGDKANNITYNNNNVVGNSSYIYGIYVSGNNETLIGNEITLVGNFTTGVASSASTVTLNKNDIITNGNNIGNASKCGDSIIAETTGVKIAYGNATVTNCTVKTTGEYTVNTTGAGSVTYNSLVSNVGLGDKTVQANNKTIVANNGPKFLIDVPELVKIYGSADKLIAILTDSSHNPIANANITFNINGRNYTKLTNGTGVASMDINLVSGSYKVTATYENTTVESSIIVTPTILANDIVKFYRNDTHFVAKFTDSNGTALKDNTTVKFNINGVFYKANITNGTATLRIWLNPGKYVLTAFNSVTGEELGFNVTVLSTVITENLVKYYKNESQFVVKVLNGDGTPANGTNVTFNINGVFYTKEVINGTATLNINLYPGDYIITTMYGKYAVGNNVTVLPTLITKDLDMKFQDGSNFTAKTLDGQGKPLANQNITFNVNGVFYNRTTDENGMANLLIRLNPGKYIITSIWNEYQVGRTITIA</sequence>
<dbReference type="InterPro" id="IPR032109">
    <property type="entry name" value="Big_3_5"/>
</dbReference>
<dbReference type="Proteomes" id="UP000004028">
    <property type="component" value="Unassembled WGS sequence"/>
</dbReference>
<evidence type="ECO:0000259" key="2">
    <source>
        <dbReference type="Pfam" id="PF13229"/>
    </source>
</evidence>
<dbReference type="AlphaFoldDB" id="D2ZRD8"/>
<feature type="transmembrane region" description="Helical" evidence="1">
    <location>
        <begin position="83"/>
        <end position="102"/>
    </location>
</feature>
<gene>
    <name evidence="4" type="ORF">METSMIF1_03421</name>
</gene>
<protein>
    <submittedName>
        <fullName evidence="4">Uncharacterized protein</fullName>
    </submittedName>
</protein>
<evidence type="ECO:0000313" key="4">
    <source>
        <dbReference type="EMBL" id="EFC92805.1"/>
    </source>
</evidence>
<organism evidence="4 5">
    <name type="scientific">Methanobrevibacter smithii DSM 2374</name>
    <dbReference type="NCBI Taxonomy" id="521002"/>
    <lineage>
        <taxon>Archaea</taxon>
        <taxon>Methanobacteriati</taxon>
        <taxon>Methanobacteriota</taxon>
        <taxon>Methanomada group</taxon>
        <taxon>Methanobacteria</taxon>
        <taxon>Methanobacteriales</taxon>
        <taxon>Methanobacteriaceae</taxon>
        <taxon>Methanobrevibacter</taxon>
    </lineage>
</organism>
<dbReference type="SUPFAM" id="SSF49373">
    <property type="entry name" value="Invasin/intimin cell-adhesion fragments"/>
    <property type="match status" value="1"/>
</dbReference>
<feature type="transmembrane region" description="Helical" evidence="1">
    <location>
        <begin position="52"/>
        <end position="71"/>
    </location>
</feature>
<feature type="domain" description="Right handed beta helix" evidence="2">
    <location>
        <begin position="477"/>
        <end position="633"/>
    </location>
</feature>
<dbReference type="EMBL" id="ABYV02000007">
    <property type="protein sequence ID" value="EFC92805.1"/>
    <property type="molecule type" value="Genomic_DNA"/>
</dbReference>
<dbReference type="Pfam" id="PF16640">
    <property type="entry name" value="Big_3_5"/>
    <property type="match status" value="1"/>
</dbReference>
<keyword evidence="1" id="KW-0472">Membrane</keyword>
<dbReference type="InterPro" id="IPR006626">
    <property type="entry name" value="PbH1"/>
</dbReference>
<evidence type="ECO:0000256" key="1">
    <source>
        <dbReference type="SAM" id="Phobius"/>
    </source>
</evidence>
<name>D2ZRD8_METSM</name>
<evidence type="ECO:0000313" key="5">
    <source>
        <dbReference type="Proteomes" id="UP000004028"/>
    </source>
</evidence>
<accession>D2ZRD8</accession>
<dbReference type="Gene3D" id="2.60.40.10">
    <property type="entry name" value="Immunoglobulins"/>
    <property type="match status" value="2"/>
</dbReference>
<reference evidence="4 5" key="1">
    <citation type="submission" date="2010-01" db="EMBL/GenBank/DDBJ databases">
        <authorList>
            <person name="Weinstock G."/>
            <person name="Sodergren E."/>
            <person name="Clifton S."/>
            <person name="Fulton L."/>
            <person name="Fulton B."/>
            <person name="Courtney L."/>
            <person name="Fronick C."/>
            <person name="Harrison M."/>
            <person name="Strong C."/>
            <person name="Farmer C."/>
            <person name="Delahaunty K."/>
            <person name="Markovic C."/>
            <person name="Hall O."/>
            <person name="Minx P."/>
            <person name="Tomlinson C."/>
            <person name="Mitreva M."/>
            <person name="Nelson J."/>
            <person name="Hou S."/>
            <person name="Wollam A."/>
            <person name="Pepin K.H."/>
            <person name="Johnson M."/>
            <person name="Bhonagiri V."/>
            <person name="Nash W.E."/>
            <person name="Warren W."/>
            <person name="Chinwalla A."/>
            <person name="Mardis E.R."/>
            <person name="Wilson R.K."/>
        </authorList>
    </citation>
    <scope>NUCLEOTIDE SEQUENCE [LARGE SCALE GENOMIC DNA]</scope>
    <source>
        <strain evidence="4 5">DSM 2374</strain>
    </source>
</reference>
<comment type="caution">
    <text evidence="4">The sequence shown here is derived from an EMBL/GenBank/DDBJ whole genome shotgun (WGS) entry which is preliminary data.</text>
</comment>
<feature type="domain" description="Bacterial Ig-like" evidence="3">
    <location>
        <begin position="134"/>
        <end position="200"/>
    </location>
</feature>
<dbReference type="InterPro" id="IPR008964">
    <property type="entry name" value="Invasin/intimin_cell_adhesion"/>
</dbReference>
<dbReference type="InterPro" id="IPR039448">
    <property type="entry name" value="Beta_helix"/>
</dbReference>
<dbReference type="PATRIC" id="fig|521002.11.peg.1376"/>
<dbReference type="SMART" id="SM00710">
    <property type="entry name" value="PbH1"/>
    <property type="match status" value="11"/>
</dbReference>
<evidence type="ECO:0000259" key="3">
    <source>
        <dbReference type="Pfam" id="PF16640"/>
    </source>
</evidence>
<dbReference type="InterPro" id="IPR013783">
    <property type="entry name" value="Ig-like_fold"/>
</dbReference>
<dbReference type="HOGENOM" id="CLU_295055_0_0_2"/>